<reference evidence="2" key="1">
    <citation type="submission" date="2021-05" db="EMBL/GenBank/DDBJ databases">
        <authorList>
            <person name="Alioto T."/>
            <person name="Alioto T."/>
            <person name="Gomez Garrido J."/>
        </authorList>
    </citation>
    <scope>NUCLEOTIDE SEQUENCE</scope>
</reference>
<proteinExistence type="predicted"/>
<dbReference type="EMBL" id="HBUE01246988">
    <property type="protein sequence ID" value="CAG6552535.1"/>
    <property type="molecule type" value="Transcribed_RNA"/>
</dbReference>
<organism evidence="2">
    <name type="scientific">Culex pipiens</name>
    <name type="common">House mosquito</name>
    <dbReference type="NCBI Taxonomy" id="7175"/>
    <lineage>
        <taxon>Eukaryota</taxon>
        <taxon>Metazoa</taxon>
        <taxon>Ecdysozoa</taxon>
        <taxon>Arthropoda</taxon>
        <taxon>Hexapoda</taxon>
        <taxon>Insecta</taxon>
        <taxon>Pterygota</taxon>
        <taxon>Neoptera</taxon>
        <taxon>Endopterygota</taxon>
        <taxon>Diptera</taxon>
        <taxon>Nematocera</taxon>
        <taxon>Culicoidea</taxon>
        <taxon>Culicidae</taxon>
        <taxon>Culicinae</taxon>
        <taxon>Culicini</taxon>
        <taxon>Culex</taxon>
        <taxon>Culex</taxon>
    </lineage>
</organism>
<evidence type="ECO:0000256" key="1">
    <source>
        <dbReference type="SAM" id="MobiDB-lite"/>
    </source>
</evidence>
<evidence type="ECO:0000313" key="2">
    <source>
        <dbReference type="EMBL" id="CAG6604858.1"/>
    </source>
</evidence>
<name>A0A8D8LAD8_CULPI</name>
<accession>A0A8D8LAD8</accession>
<protein>
    <submittedName>
        <fullName evidence="2">(northern house mosquito) hypothetical protein</fullName>
    </submittedName>
</protein>
<sequence>MLPCTAKLVAIRSPQSRGRRPSATHPESTKTSYTNRTYRCTPTVRWSFGKSPKNRRAIFYAKRKTPSVPVSAKSSSSKLMFLLISTRKTSKSLHLAISKFTFSATSRATIRSTSSGRCKIPSSTSTSR</sequence>
<dbReference type="EMBL" id="HBUE01354151">
    <property type="protein sequence ID" value="CAG6604858.1"/>
    <property type="molecule type" value="Transcribed_RNA"/>
</dbReference>
<feature type="region of interest" description="Disordered" evidence="1">
    <location>
        <begin position="13"/>
        <end position="33"/>
    </location>
</feature>
<dbReference type="AlphaFoldDB" id="A0A8D8LAD8"/>